<dbReference type="GO" id="GO:0051082">
    <property type="term" value="F:unfolded protein binding"/>
    <property type="evidence" value="ECO:0007669"/>
    <property type="project" value="TreeGrafter"/>
</dbReference>
<feature type="region of interest" description="Disordered" evidence="1">
    <location>
        <begin position="1"/>
        <end position="158"/>
    </location>
</feature>
<gene>
    <name evidence="3" type="ORF">GSBLH_T00002189001</name>
</gene>
<feature type="compositionally biased region" description="Basic and acidic residues" evidence="1">
    <location>
        <begin position="44"/>
        <end position="65"/>
    </location>
</feature>
<dbReference type="SUPFAM" id="SSF46565">
    <property type="entry name" value="Chaperone J-domain"/>
    <property type="match status" value="1"/>
</dbReference>
<evidence type="ECO:0000313" key="3">
    <source>
        <dbReference type="EMBL" id="CBK22124.2"/>
    </source>
</evidence>
<dbReference type="Proteomes" id="UP000008312">
    <property type="component" value="Unassembled WGS sequence"/>
</dbReference>
<feature type="compositionally biased region" description="Basic and acidic residues" evidence="1">
    <location>
        <begin position="125"/>
        <end position="135"/>
    </location>
</feature>
<evidence type="ECO:0000313" key="4">
    <source>
        <dbReference type="Proteomes" id="UP000008312"/>
    </source>
</evidence>
<keyword evidence="4" id="KW-1185">Reference proteome</keyword>
<dbReference type="InParanoid" id="D8M235"/>
<feature type="compositionally biased region" description="Low complexity" evidence="1">
    <location>
        <begin position="147"/>
        <end position="158"/>
    </location>
</feature>
<dbReference type="OrthoDB" id="10250354at2759"/>
<accession>D8M235</accession>
<proteinExistence type="predicted"/>
<dbReference type="PROSITE" id="PS50076">
    <property type="entry name" value="DNAJ_2"/>
    <property type="match status" value="1"/>
</dbReference>
<sequence length="249" mass="28511">MEVKRRNAPRQKLPDFSFGFAPRESSSPQTPKKPADSGNSKNPPDFREGSETPSKPRESAPRESRSPFSIPRPRSFKRSDTHPDMHPDMHPDTHPDTHSDIHADLHSNLHQNSRSDMSHNMRANAHPDTHPDAHSRSWLPRSRLGQSPSSSSSSSASASAYRNPFYCYFERQRSFRTRSAALDLYAVLGVDRAASERDIRQAYKRLALRLHPDKSREEDAEERFVAVKLAYETLSDPERRRKYDLSFAF</sequence>
<feature type="domain" description="J" evidence="2">
    <location>
        <begin position="183"/>
        <end position="247"/>
    </location>
</feature>
<dbReference type="GO" id="GO:0005737">
    <property type="term" value="C:cytoplasm"/>
    <property type="evidence" value="ECO:0007669"/>
    <property type="project" value="TreeGrafter"/>
</dbReference>
<dbReference type="InterPro" id="IPR018253">
    <property type="entry name" value="DnaJ_domain_CS"/>
</dbReference>
<feature type="compositionally biased region" description="Basic and acidic residues" evidence="1">
    <location>
        <begin position="77"/>
        <end position="107"/>
    </location>
</feature>
<organism evidence="3">
    <name type="scientific">Blastocystis hominis</name>
    <dbReference type="NCBI Taxonomy" id="12968"/>
    <lineage>
        <taxon>Eukaryota</taxon>
        <taxon>Sar</taxon>
        <taxon>Stramenopiles</taxon>
        <taxon>Bigyra</taxon>
        <taxon>Opalozoa</taxon>
        <taxon>Opalinata</taxon>
        <taxon>Blastocystidae</taxon>
        <taxon>Blastocystis</taxon>
    </lineage>
</organism>
<name>D8M235_BLAHO</name>
<protein>
    <recommendedName>
        <fullName evidence="2">J domain-containing protein</fullName>
    </recommendedName>
</protein>
<evidence type="ECO:0000259" key="2">
    <source>
        <dbReference type="PROSITE" id="PS50076"/>
    </source>
</evidence>
<dbReference type="PANTHER" id="PTHR43096">
    <property type="entry name" value="DNAJ HOMOLOG 1, MITOCHONDRIAL-RELATED"/>
    <property type="match status" value="1"/>
</dbReference>
<dbReference type="GeneID" id="24919388"/>
<dbReference type="InterPro" id="IPR036869">
    <property type="entry name" value="J_dom_sf"/>
</dbReference>
<dbReference type="RefSeq" id="XP_012896172.1">
    <property type="nucleotide sequence ID" value="XM_013040718.1"/>
</dbReference>
<dbReference type="EMBL" id="FN668647">
    <property type="protein sequence ID" value="CBK22124.2"/>
    <property type="molecule type" value="Genomic_DNA"/>
</dbReference>
<dbReference type="PRINTS" id="PR00625">
    <property type="entry name" value="JDOMAIN"/>
</dbReference>
<reference evidence="3" key="1">
    <citation type="submission" date="2010-02" db="EMBL/GenBank/DDBJ databases">
        <title>Sequencing and annotation of the Blastocystis hominis genome.</title>
        <authorList>
            <person name="Wincker P."/>
        </authorList>
    </citation>
    <scope>NUCLEOTIDE SEQUENCE</scope>
    <source>
        <strain evidence="3">Singapore isolate B</strain>
    </source>
</reference>
<dbReference type="PROSITE" id="PS00636">
    <property type="entry name" value="DNAJ_1"/>
    <property type="match status" value="1"/>
</dbReference>
<dbReference type="AlphaFoldDB" id="D8M235"/>
<dbReference type="InterPro" id="IPR001623">
    <property type="entry name" value="DnaJ_domain"/>
</dbReference>
<dbReference type="SMART" id="SM00271">
    <property type="entry name" value="DnaJ"/>
    <property type="match status" value="1"/>
</dbReference>
<dbReference type="PANTHER" id="PTHR43096:SF43">
    <property type="entry name" value="ASSOCIATED DNAJ CHAPERONE, PUTATIVE (AFU_ORTHOLOGUE AFUA_7G02090)-RELATED"/>
    <property type="match status" value="1"/>
</dbReference>
<dbReference type="Gene3D" id="1.10.287.110">
    <property type="entry name" value="DnaJ domain"/>
    <property type="match status" value="1"/>
</dbReference>
<dbReference type="Pfam" id="PF00226">
    <property type="entry name" value="DnaJ"/>
    <property type="match status" value="1"/>
</dbReference>
<dbReference type="GO" id="GO:0042026">
    <property type="term" value="P:protein refolding"/>
    <property type="evidence" value="ECO:0007669"/>
    <property type="project" value="TreeGrafter"/>
</dbReference>
<evidence type="ECO:0000256" key="1">
    <source>
        <dbReference type="SAM" id="MobiDB-lite"/>
    </source>
</evidence>
<dbReference type="CDD" id="cd06257">
    <property type="entry name" value="DnaJ"/>
    <property type="match status" value="1"/>
</dbReference>